<name>A0A5C5TZ56_9GAMM</name>
<dbReference type="AlphaFoldDB" id="A0A5C5TZ56"/>
<feature type="compositionally biased region" description="Low complexity" evidence="1">
    <location>
        <begin position="315"/>
        <end position="325"/>
    </location>
</feature>
<gene>
    <name evidence="3" type="ORF">FQY79_09195</name>
</gene>
<comment type="caution">
    <text evidence="3">The sequence shown here is derived from an EMBL/GenBank/DDBJ whole genome shotgun (WGS) entry which is preliminary data.</text>
</comment>
<evidence type="ECO:0000256" key="1">
    <source>
        <dbReference type="SAM" id="MobiDB-lite"/>
    </source>
</evidence>
<accession>A0A5C5TZ56</accession>
<feature type="domain" description="X-Tfes XVIPCD" evidence="2">
    <location>
        <begin position="401"/>
        <end position="489"/>
    </location>
</feature>
<sequence>MNDKDTPFHRFQRAGGNEQQLLLLGAALRESPQLSSMSTRARDAGDFTWLSLLDSGTRSGQYSGYYREIGLHSDVLKGPINQKNLDLLTNVFAHELSHALDRREMSDFSNAIERDAYDLAARPGPRDATNLVREYIDKGRVQESRAEIAGVNAVADRMRNEGSETVTESALTKRLLDSGSSELVYTSEDGFRFKPGIRFDPVSQSVPATPENIESVARHFFDRDRGHHGYREFYAAAAISALARGEAAYREAHPMSRLGQTRIDLAALGVDPQVLRQQEFNFGEPPAGPFHFVDSSHGGGRHVDVAHTGPRRPGDPLLRPGPSDPMHTDRLPAQEARTAAVHPAATATDPDVERFLRALEAGDDATARGSAKAFANSAAGQAVAREAEEQLLAGYQALPGRDHPLFVQALTQLDRLGPEAGGYRDRVQMEDMAGAIAATAAGRKMPGIDSLSMENDRLVAHWRSPNGLLQERTAIDAGRAPLRPLEDSLGWLGEETRQREVEAVTRAQQQAQGVVMER</sequence>
<feature type="region of interest" description="Disordered" evidence="1">
    <location>
        <begin position="306"/>
        <end position="328"/>
    </location>
</feature>
<evidence type="ECO:0000313" key="4">
    <source>
        <dbReference type="Proteomes" id="UP000315949"/>
    </source>
</evidence>
<dbReference type="RefSeq" id="WP_146312629.1">
    <property type="nucleotide sequence ID" value="NZ_VOHE01000004.1"/>
</dbReference>
<dbReference type="InterPro" id="IPR046519">
    <property type="entry name" value="X-Tfes_XVIPCD"/>
</dbReference>
<dbReference type="EMBL" id="VOHE01000004">
    <property type="protein sequence ID" value="TWT18809.1"/>
    <property type="molecule type" value="Genomic_DNA"/>
</dbReference>
<keyword evidence="4" id="KW-1185">Reference proteome</keyword>
<evidence type="ECO:0000259" key="2">
    <source>
        <dbReference type="Pfam" id="PF20410"/>
    </source>
</evidence>
<organism evidence="3 4">
    <name type="scientific">Luteimonas wenzhouensis</name>
    <dbReference type="NCBI Taxonomy" id="2599615"/>
    <lineage>
        <taxon>Bacteria</taxon>
        <taxon>Pseudomonadati</taxon>
        <taxon>Pseudomonadota</taxon>
        <taxon>Gammaproteobacteria</taxon>
        <taxon>Lysobacterales</taxon>
        <taxon>Lysobacteraceae</taxon>
        <taxon>Luteimonas</taxon>
    </lineage>
</organism>
<dbReference type="Pfam" id="PF20410">
    <property type="entry name" value="X-Tfes_XVIPCD"/>
    <property type="match status" value="1"/>
</dbReference>
<protein>
    <recommendedName>
        <fullName evidence="2">X-Tfes XVIPCD domain-containing protein</fullName>
    </recommendedName>
</protein>
<dbReference type="OrthoDB" id="6001668at2"/>
<dbReference type="Proteomes" id="UP000315949">
    <property type="component" value="Unassembled WGS sequence"/>
</dbReference>
<proteinExistence type="predicted"/>
<reference evidence="3 4" key="1">
    <citation type="submission" date="2019-07" db="EMBL/GenBank/DDBJ databases">
        <title>Luteimonas sp. YD-1 nov., isolated from acidic soil.</title>
        <authorList>
            <person name="Zhou J."/>
        </authorList>
    </citation>
    <scope>NUCLEOTIDE SEQUENCE [LARGE SCALE GENOMIC DNA]</scope>
    <source>
        <strain evidence="3 4">YD-1</strain>
    </source>
</reference>
<evidence type="ECO:0000313" key="3">
    <source>
        <dbReference type="EMBL" id="TWT18809.1"/>
    </source>
</evidence>